<reference evidence="1 2" key="1">
    <citation type="submission" date="2024-05" db="EMBL/GenBank/DDBJ databases">
        <title>A draft genome resource for the thread blight pathogen Marasmius tenuissimus strain MS-2.</title>
        <authorList>
            <person name="Yulfo-Soto G.E."/>
            <person name="Baruah I.K."/>
            <person name="Amoako-Attah I."/>
            <person name="Bukari Y."/>
            <person name="Meinhardt L.W."/>
            <person name="Bailey B.A."/>
            <person name="Cohen S.P."/>
        </authorList>
    </citation>
    <scope>NUCLEOTIDE SEQUENCE [LARGE SCALE GENOMIC DNA]</scope>
    <source>
        <strain evidence="1 2">MS-2</strain>
    </source>
</reference>
<protein>
    <recommendedName>
        <fullName evidence="3">F-box domain-containing protein</fullName>
    </recommendedName>
</protein>
<evidence type="ECO:0000313" key="2">
    <source>
        <dbReference type="Proteomes" id="UP001437256"/>
    </source>
</evidence>
<comment type="caution">
    <text evidence="1">The sequence shown here is derived from an EMBL/GenBank/DDBJ whole genome shotgun (WGS) entry which is preliminary data.</text>
</comment>
<keyword evidence="2" id="KW-1185">Reference proteome</keyword>
<evidence type="ECO:0008006" key="3">
    <source>
        <dbReference type="Google" id="ProtNLM"/>
    </source>
</evidence>
<proteinExistence type="predicted"/>
<evidence type="ECO:0000313" key="1">
    <source>
        <dbReference type="EMBL" id="KAL0062488.1"/>
    </source>
</evidence>
<organism evidence="1 2">
    <name type="scientific">Marasmius tenuissimus</name>
    <dbReference type="NCBI Taxonomy" id="585030"/>
    <lineage>
        <taxon>Eukaryota</taxon>
        <taxon>Fungi</taxon>
        <taxon>Dikarya</taxon>
        <taxon>Basidiomycota</taxon>
        <taxon>Agaricomycotina</taxon>
        <taxon>Agaricomycetes</taxon>
        <taxon>Agaricomycetidae</taxon>
        <taxon>Agaricales</taxon>
        <taxon>Marasmiineae</taxon>
        <taxon>Marasmiaceae</taxon>
        <taxon>Marasmius</taxon>
    </lineage>
</organism>
<dbReference type="Proteomes" id="UP001437256">
    <property type="component" value="Unassembled WGS sequence"/>
</dbReference>
<name>A0ABR2ZMA6_9AGAR</name>
<gene>
    <name evidence="1" type="ORF">AAF712_010621</name>
</gene>
<sequence>MSVPNLNSTHEPWGLTDAMRVMSSVEVIVPPFIPEPCEPKIYPHKDLVRCAKSCEAWHAVIQNDTDFLTGEAAPFLGVPEGIYRDYGDLIKQPAFRKARQLLWDALHFDPSPTLGEAREYWAKKCRELHATHDWNCGVNRERKEAALCQDAEYARLSLLHNELAKLAPDLFVRSADPCGPALPFPQPPLMDLRGFRLFVLTHIGNGVHPTLVHSLQEAQIEVDRPVSLLFPLPKKIYFTKDVDDAIKKYKEEVRKWGEVFEQELRDLGFYGPRHANRTFLITASPS</sequence>
<accession>A0ABR2ZMA6</accession>
<dbReference type="EMBL" id="JBBXMP010000103">
    <property type="protein sequence ID" value="KAL0062488.1"/>
    <property type="molecule type" value="Genomic_DNA"/>
</dbReference>